<feature type="compositionally biased region" description="Basic and acidic residues" evidence="1">
    <location>
        <begin position="417"/>
        <end position="432"/>
    </location>
</feature>
<feature type="domain" description="Iminophenyl-pyruvate dimer synthase" evidence="2">
    <location>
        <begin position="637"/>
        <end position="876"/>
    </location>
</feature>
<gene>
    <name evidence="3" type="ORF">HF577_28595</name>
</gene>
<dbReference type="InterPro" id="IPR026820">
    <property type="entry name" value="VioB/RebD_dom"/>
</dbReference>
<dbReference type="InterPro" id="IPR012347">
    <property type="entry name" value="Ferritin-like"/>
</dbReference>
<accession>A0ABX1RMB7</accession>
<evidence type="ECO:0000313" key="4">
    <source>
        <dbReference type="Proteomes" id="UP001296706"/>
    </source>
</evidence>
<protein>
    <submittedName>
        <fullName evidence="3">VioB - polyketide synthase</fullName>
    </submittedName>
</protein>
<evidence type="ECO:0000313" key="3">
    <source>
        <dbReference type="EMBL" id="NMH81039.1"/>
    </source>
</evidence>
<feature type="region of interest" description="Disordered" evidence="1">
    <location>
        <begin position="417"/>
        <end position="452"/>
    </location>
</feature>
<proteinExistence type="predicted"/>
<organism evidence="3 4">
    <name type="scientific">Pseudonocardia xinjiangensis</name>
    <dbReference type="NCBI Taxonomy" id="75289"/>
    <lineage>
        <taxon>Bacteria</taxon>
        <taxon>Bacillati</taxon>
        <taxon>Actinomycetota</taxon>
        <taxon>Actinomycetes</taxon>
        <taxon>Pseudonocardiales</taxon>
        <taxon>Pseudonocardiaceae</taxon>
        <taxon>Pseudonocardia</taxon>
    </lineage>
</organism>
<keyword evidence="4" id="KW-1185">Reference proteome</keyword>
<dbReference type="RefSeq" id="WP_169399082.1">
    <property type="nucleotide sequence ID" value="NZ_BAAAJH010000010.1"/>
</dbReference>
<name>A0ABX1RMB7_9PSEU</name>
<comment type="caution">
    <text evidence="3">The sequence shown here is derived from an EMBL/GenBank/DDBJ whole genome shotgun (WGS) entry which is preliminary data.</text>
</comment>
<evidence type="ECO:0000259" key="2">
    <source>
        <dbReference type="Pfam" id="PF12902"/>
    </source>
</evidence>
<dbReference type="Gene3D" id="1.20.1260.10">
    <property type="match status" value="1"/>
</dbReference>
<dbReference type="EMBL" id="JAAXKY010000126">
    <property type="protein sequence ID" value="NMH81039.1"/>
    <property type="molecule type" value="Genomic_DNA"/>
</dbReference>
<evidence type="ECO:0000256" key="1">
    <source>
        <dbReference type="SAM" id="MobiDB-lite"/>
    </source>
</evidence>
<dbReference type="Proteomes" id="UP001296706">
    <property type="component" value="Unassembled WGS sequence"/>
</dbReference>
<reference evidence="3 4" key="1">
    <citation type="submission" date="2020-04" db="EMBL/GenBank/DDBJ databases">
        <authorList>
            <person name="Klaysubun C."/>
            <person name="Duangmal K."/>
            <person name="Lipun K."/>
        </authorList>
    </citation>
    <scope>NUCLEOTIDE SEQUENCE [LARGE SCALE GENOMIC DNA]</scope>
    <source>
        <strain evidence="3 4">JCM 11839</strain>
    </source>
</reference>
<dbReference type="Pfam" id="PF12902">
    <property type="entry name" value="Ferritin-like"/>
    <property type="match status" value="1"/>
</dbReference>
<sequence>MSVFDVPRLHFRGTATTQLPTGPRSGLVDLATNTALLPDGRPAPGDLPPERYHGLLGAAKGDTFGGNGHFAVAATLVAAEPTAGEIDMHDPVVGSTVDLWGHYNEYLATTVNRARIFDVDPSSNWTTALAVGQFGFGRRGRSHDVGYLLLGDVQGMHPARWHDSAGGPPGGWTSTFQFVVSDHGGLTWFPDPTASPVTARLRETVGTPGCSGLVVQFVLGGPPVQGVPGGPSRRPVWGTIAPWRPAELRTYPAGRLLVPERGARWPSPVGVEVAAGHVTVNLVGSPSAWPGLRARRLEVRTGETDRLVAVLDGIDADPTSGVVTVPARAGSEVAGGEALLVVERPPDGTAAPTVLLRERETVLQTDDAVLIVDHPRGPADDEQDVEVAFRAFHRGRPAAVDPVHVTQYVNPRAIPRDPVARRPHARSGDVRTARLRGGRSGDAGEWGDSCTTHTDGEGRGWFGLRGARAGCARVLLSAEPHDRPCGPGEPGSAVTGYDNDDRLGFWSGAGWLSLRVLPDDWHLADIPEEQVTFELLYREIFAYYEFLYSFMKDEVFSLAERIKVENYAQLIWQMSDPRNLAKTYYMPPTRDLSAPKAELLRKFLIARRSSTVVPEIGQAPVEVHRRISGRGELVAALRQAVAVELAVMLQYLYAAYSVPTYAAAEAFVDRGLWTPEQLRVALGDGGETLDGGVRGKLVEIAREEMIHFLLVNNILMALGEPFCVPALDFGALGTDLPVPLDLCLEGLDIATVARFIAIEQPAVGTPEVRRPDLPTTTGAAGAGRYETLSEMYARIRQGLQDVPDLFLVAPGRGGGEHHLFLRRSINARHPDYQLEVDDLASALFAIDIVTEQGEGGMLGAGDSGEDSHFASFLRMSELLVEVRNKAESGAGRPWSPAFPVVRNPTLRADRPARTLVTDPTARHAMRIFNEAYSVMLQLIVQHFAESPDGRLRRSVLMNSAIEVMNGLMRPVSELLVTLPSGVRGRTAGPSFELDVEPGPVPRPDVARRALARRFEQLARECAACPVMPQRVADSATSLARLFRDLDGSTTNHGC</sequence>